<dbReference type="Gene3D" id="3.40.109.10">
    <property type="entry name" value="NADH Oxidase"/>
    <property type="match status" value="1"/>
</dbReference>
<evidence type="ECO:0000313" key="5">
    <source>
        <dbReference type="EMBL" id="AKB50687.1"/>
    </source>
</evidence>
<dbReference type="InterPro" id="IPR050627">
    <property type="entry name" value="Nitroreductase/BluB"/>
</dbReference>
<dbReference type="KEGG" id="mbw:MSBRW_1434"/>
<protein>
    <submittedName>
        <fullName evidence="5">Nitroreductase family protein</fullName>
    </submittedName>
</protein>
<dbReference type="Proteomes" id="UP000033038">
    <property type="component" value="Chromosome"/>
</dbReference>
<keyword evidence="3" id="KW-0560">Oxidoreductase</keyword>
<evidence type="ECO:0000256" key="3">
    <source>
        <dbReference type="ARBA" id="ARBA00023002"/>
    </source>
</evidence>
<dbReference type="GO" id="GO:0016491">
    <property type="term" value="F:oxidoreductase activity"/>
    <property type="evidence" value="ECO:0007669"/>
    <property type="project" value="UniProtKB-KW"/>
</dbReference>
<sequence>METMDAILTRRSIRKYLSDPVKRDVIENVLKAGMNAPSAGDEQPWHFIIIDQHNLLEKISEVHPYAKMLKGTPAAVLVCVDQHAPKFNDFWIQDCSAASQNMLLAAHDLGLGAVWIGVYPVETMIQELRNLLNIPAHVAPFSIIAMGYPAEDKSGRMRYDTSRIHSNSW</sequence>
<dbReference type="SUPFAM" id="SSF55469">
    <property type="entry name" value="FMN-dependent nitroreductase-like"/>
    <property type="match status" value="1"/>
</dbReference>
<dbReference type="PANTHER" id="PTHR23026">
    <property type="entry name" value="NADPH NITROREDUCTASE"/>
    <property type="match status" value="1"/>
</dbReference>
<keyword evidence="2" id="KW-0288">FMN</keyword>
<name>A0A0E3QL92_METBA</name>
<dbReference type="AlphaFoldDB" id="A0A0E3QL92"/>
<evidence type="ECO:0000256" key="1">
    <source>
        <dbReference type="ARBA" id="ARBA00022630"/>
    </source>
</evidence>
<dbReference type="Pfam" id="PF00881">
    <property type="entry name" value="Nitroreductase"/>
    <property type="match status" value="1"/>
</dbReference>
<gene>
    <name evidence="5" type="ORF">MSBRW_1434</name>
</gene>
<organism evidence="5 6">
    <name type="scientific">Methanosarcina barkeri str. Wiesmoor</name>
    <dbReference type="NCBI Taxonomy" id="1434109"/>
    <lineage>
        <taxon>Archaea</taxon>
        <taxon>Methanobacteriati</taxon>
        <taxon>Methanobacteriota</taxon>
        <taxon>Stenosarchaea group</taxon>
        <taxon>Methanomicrobia</taxon>
        <taxon>Methanosarcinales</taxon>
        <taxon>Methanosarcinaceae</taxon>
        <taxon>Methanosarcina</taxon>
    </lineage>
</organism>
<feature type="domain" description="Nitroreductase" evidence="4">
    <location>
        <begin position="7"/>
        <end position="148"/>
    </location>
</feature>
<evidence type="ECO:0000259" key="4">
    <source>
        <dbReference type="Pfam" id="PF00881"/>
    </source>
</evidence>
<dbReference type="InterPro" id="IPR000415">
    <property type="entry name" value="Nitroreductase-like"/>
</dbReference>
<dbReference type="RefSeq" id="WP_011308220.1">
    <property type="nucleotide sequence ID" value="NZ_CP009526.1"/>
</dbReference>
<evidence type="ECO:0000256" key="2">
    <source>
        <dbReference type="ARBA" id="ARBA00022643"/>
    </source>
</evidence>
<dbReference type="GeneID" id="24822909"/>
<dbReference type="PANTHER" id="PTHR23026:SF90">
    <property type="entry name" value="IODOTYROSINE DEIODINASE 1"/>
    <property type="match status" value="1"/>
</dbReference>
<dbReference type="PATRIC" id="fig|1434109.4.peg.1799"/>
<dbReference type="InterPro" id="IPR029479">
    <property type="entry name" value="Nitroreductase"/>
</dbReference>
<evidence type="ECO:0000313" key="6">
    <source>
        <dbReference type="Proteomes" id="UP000033038"/>
    </source>
</evidence>
<reference evidence="5 6" key="1">
    <citation type="submission" date="2014-07" db="EMBL/GenBank/DDBJ databases">
        <title>Methanogenic archaea and the global carbon cycle.</title>
        <authorList>
            <person name="Henriksen J.R."/>
            <person name="Luke J."/>
            <person name="Reinhart S."/>
            <person name="Benedict M.N."/>
            <person name="Youngblut N.D."/>
            <person name="Metcalf M.E."/>
            <person name="Whitaker R.J."/>
            <person name="Metcalf W.W."/>
        </authorList>
    </citation>
    <scope>NUCLEOTIDE SEQUENCE [LARGE SCALE GENOMIC DNA]</scope>
    <source>
        <strain evidence="5 6">Wiesmoor</strain>
    </source>
</reference>
<proteinExistence type="predicted"/>
<dbReference type="HOGENOM" id="CLU_070764_7_3_2"/>
<accession>A0A0E3QL92</accession>
<keyword evidence="1" id="KW-0285">Flavoprotein</keyword>
<dbReference type="EMBL" id="CP009526">
    <property type="protein sequence ID" value="AKB50687.1"/>
    <property type="molecule type" value="Genomic_DNA"/>
</dbReference>
<dbReference type="CDD" id="cd02150">
    <property type="entry name" value="nitroreductase"/>
    <property type="match status" value="1"/>
</dbReference>